<organism evidence="2 3">
    <name type="scientific">Pseudotenacibaculum haliotis</name>
    <dbReference type="NCBI Taxonomy" id="1862138"/>
    <lineage>
        <taxon>Bacteria</taxon>
        <taxon>Pseudomonadati</taxon>
        <taxon>Bacteroidota</taxon>
        <taxon>Flavobacteriia</taxon>
        <taxon>Flavobacteriales</taxon>
        <taxon>Flavobacteriaceae</taxon>
        <taxon>Pseudotenacibaculum</taxon>
    </lineage>
</organism>
<dbReference type="RefSeq" id="WP_379664983.1">
    <property type="nucleotide sequence ID" value="NZ_JBHULH010000001.1"/>
</dbReference>
<name>A0ABW5LNB9_9FLAO</name>
<evidence type="ECO:0000313" key="3">
    <source>
        <dbReference type="Proteomes" id="UP001597508"/>
    </source>
</evidence>
<dbReference type="Proteomes" id="UP001597508">
    <property type="component" value="Unassembled WGS sequence"/>
</dbReference>
<feature type="transmembrane region" description="Helical" evidence="1">
    <location>
        <begin position="68"/>
        <end position="86"/>
    </location>
</feature>
<evidence type="ECO:0008006" key="4">
    <source>
        <dbReference type="Google" id="ProtNLM"/>
    </source>
</evidence>
<protein>
    <recommendedName>
        <fullName evidence="4">Beta-carotene 15,15'-monooxygenase</fullName>
    </recommendedName>
</protein>
<proteinExistence type="predicted"/>
<evidence type="ECO:0000256" key="1">
    <source>
        <dbReference type="SAM" id="Phobius"/>
    </source>
</evidence>
<feature type="transmembrane region" description="Helical" evidence="1">
    <location>
        <begin position="210"/>
        <end position="230"/>
    </location>
</feature>
<sequence>MRNTALNFTKYVPLTIPFIIGASLILLLKSSFFLENPETLSSAITLDFLIIIPLIHFLIIRKRNIPKFTVITVFVLGVITLSIFLPKEHSSLLDTVKTYLIPVLELGIFSFLIYKVTQLSKNYKKSSNDFYTNLKLATSEVFPKKIATILVTEISMIYYGFIKWRSPKLSENEFSYHKKNALVSILAGFTLLIVIETVWLHAFLVKWNLIVGWIISILSAYTALQIFALAKSVAMRPYVIDAEEDTLILRYGFFTDASIPLNKIDHLEISSKDLPEDKSVVPFSPLGTLGEYNVILHMKEEIRFSGIYGLKRKAKSIAIFVDEKESFRNQLQELLKN</sequence>
<keyword evidence="3" id="KW-1185">Reference proteome</keyword>
<feature type="transmembrane region" description="Helical" evidence="1">
    <location>
        <begin position="181"/>
        <end position="204"/>
    </location>
</feature>
<comment type="caution">
    <text evidence="2">The sequence shown here is derived from an EMBL/GenBank/DDBJ whole genome shotgun (WGS) entry which is preliminary data.</text>
</comment>
<evidence type="ECO:0000313" key="2">
    <source>
        <dbReference type="EMBL" id="MFD2566265.1"/>
    </source>
</evidence>
<accession>A0ABW5LNB9</accession>
<keyword evidence="1" id="KW-0812">Transmembrane</keyword>
<feature type="transmembrane region" description="Helical" evidence="1">
    <location>
        <begin position="12"/>
        <end position="34"/>
    </location>
</feature>
<feature type="transmembrane region" description="Helical" evidence="1">
    <location>
        <begin position="98"/>
        <end position="117"/>
    </location>
</feature>
<keyword evidence="1" id="KW-0472">Membrane</keyword>
<keyword evidence="1" id="KW-1133">Transmembrane helix</keyword>
<gene>
    <name evidence="2" type="ORF">ACFSRZ_02700</name>
</gene>
<feature type="transmembrane region" description="Helical" evidence="1">
    <location>
        <begin position="40"/>
        <end position="59"/>
    </location>
</feature>
<dbReference type="EMBL" id="JBHULH010000001">
    <property type="protein sequence ID" value="MFD2566265.1"/>
    <property type="molecule type" value="Genomic_DNA"/>
</dbReference>
<reference evidence="3" key="1">
    <citation type="journal article" date="2019" name="Int. J. Syst. Evol. Microbiol.">
        <title>The Global Catalogue of Microorganisms (GCM) 10K type strain sequencing project: providing services to taxonomists for standard genome sequencing and annotation.</title>
        <authorList>
            <consortium name="The Broad Institute Genomics Platform"/>
            <consortium name="The Broad Institute Genome Sequencing Center for Infectious Disease"/>
            <person name="Wu L."/>
            <person name="Ma J."/>
        </authorList>
    </citation>
    <scope>NUCLEOTIDE SEQUENCE [LARGE SCALE GENOMIC DNA]</scope>
    <source>
        <strain evidence="3">KCTC 52127</strain>
    </source>
</reference>